<keyword evidence="1" id="KW-0472">Membrane</keyword>
<keyword evidence="4" id="KW-1185">Reference proteome</keyword>
<name>A0AAV2QLW2_MEGNR</name>
<dbReference type="AlphaFoldDB" id="A0AAV2QLW2"/>
<organism evidence="3 4">
    <name type="scientific">Meganyctiphanes norvegica</name>
    <name type="common">Northern krill</name>
    <name type="synonym">Thysanopoda norvegica</name>
    <dbReference type="NCBI Taxonomy" id="48144"/>
    <lineage>
        <taxon>Eukaryota</taxon>
        <taxon>Metazoa</taxon>
        <taxon>Ecdysozoa</taxon>
        <taxon>Arthropoda</taxon>
        <taxon>Crustacea</taxon>
        <taxon>Multicrustacea</taxon>
        <taxon>Malacostraca</taxon>
        <taxon>Eumalacostraca</taxon>
        <taxon>Eucarida</taxon>
        <taxon>Euphausiacea</taxon>
        <taxon>Euphausiidae</taxon>
        <taxon>Meganyctiphanes</taxon>
    </lineage>
</organism>
<dbReference type="SUPFAM" id="SSF90112">
    <property type="entry name" value="Neurotransmitter-gated ion-channel transmembrane pore"/>
    <property type="match status" value="1"/>
</dbReference>
<reference evidence="3 4" key="1">
    <citation type="submission" date="2024-05" db="EMBL/GenBank/DDBJ databases">
        <authorList>
            <person name="Wallberg A."/>
        </authorList>
    </citation>
    <scope>NUCLEOTIDE SEQUENCE [LARGE SCALE GENOMIC DNA]</scope>
</reference>
<dbReference type="EMBL" id="CAXKWB010008514">
    <property type="protein sequence ID" value="CAL4091317.1"/>
    <property type="molecule type" value="Genomic_DNA"/>
</dbReference>
<feature type="transmembrane region" description="Helical" evidence="1">
    <location>
        <begin position="43"/>
        <end position="65"/>
    </location>
</feature>
<dbReference type="Proteomes" id="UP001497623">
    <property type="component" value="Unassembled WGS sequence"/>
</dbReference>
<keyword evidence="1" id="KW-0812">Transmembrane</keyword>
<dbReference type="GO" id="GO:0016020">
    <property type="term" value="C:membrane"/>
    <property type="evidence" value="ECO:0007669"/>
    <property type="project" value="InterPro"/>
</dbReference>
<dbReference type="Gene3D" id="1.20.58.390">
    <property type="entry name" value="Neurotransmitter-gated ion-channel transmembrane domain"/>
    <property type="match status" value="1"/>
</dbReference>
<keyword evidence="1" id="KW-1133">Transmembrane helix</keyword>
<dbReference type="GO" id="GO:0099095">
    <property type="term" value="F:ligand-gated monoatomic anion channel activity"/>
    <property type="evidence" value="ECO:0007669"/>
    <property type="project" value="UniProtKB-ARBA"/>
</dbReference>
<comment type="caution">
    <text evidence="3">The sequence shown here is derived from an EMBL/GenBank/DDBJ whole genome shotgun (WGS) entry which is preliminary data.</text>
</comment>
<feature type="non-terminal residue" evidence="3">
    <location>
        <position position="108"/>
    </location>
</feature>
<dbReference type="InterPro" id="IPR038050">
    <property type="entry name" value="Neuro_actylchol_rec"/>
</dbReference>
<sequence>MDDYLANYNYKFTKLLNNSCFCDQCYEDYFPCVGSTLWLKRRYMIHILSAYVPSALFVAVAWMSIVWPADVIPGRTVLVITSLLTQCSVYFNVVLKSPETSYIKAVDV</sequence>
<feature type="transmembrane region" description="Helical" evidence="1">
    <location>
        <begin position="77"/>
        <end position="95"/>
    </location>
</feature>
<evidence type="ECO:0000313" key="4">
    <source>
        <dbReference type="Proteomes" id="UP001497623"/>
    </source>
</evidence>
<evidence type="ECO:0000259" key="2">
    <source>
        <dbReference type="Pfam" id="PF02932"/>
    </source>
</evidence>
<dbReference type="InterPro" id="IPR006028">
    <property type="entry name" value="GABAA/Glycine_rcpt"/>
</dbReference>
<dbReference type="GO" id="GO:0005254">
    <property type="term" value="F:chloride channel activity"/>
    <property type="evidence" value="ECO:0007669"/>
    <property type="project" value="UniProtKB-ARBA"/>
</dbReference>
<feature type="domain" description="Neurotransmitter-gated ion-channel transmembrane" evidence="2">
    <location>
        <begin position="51"/>
        <end position="108"/>
    </location>
</feature>
<dbReference type="GO" id="GO:0004888">
    <property type="term" value="F:transmembrane signaling receptor activity"/>
    <property type="evidence" value="ECO:0007669"/>
    <property type="project" value="InterPro"/>
</dbReference>
<dbReference type="PRINTS" id="PR00253">
    <property type="entry name" value="GABAARECEPTR"/>
</dbReference>
<dbReference type="InterPro" id="IPR006029">
    <property type="entry name" value="Neurotrans-gated_channel_TM"/>
</dbReference>
<gene>
    <name evidence="3" type="ORF">MNOR_LOCUS14307</name>
</gene>
<dbReference type="GO" id="GO:0005230">
    <property type="term" value="F:extracellular ligand-gated monoatomic ion channel activity"/>
    <property type="evidence" value="ECO:0007669"/>
    <property type="project" value="UniProtKB-ARBA"/>
</dbReference>
<protein>
    <recommendedName>
        <fullName evidence="2">Neurotransmitter-gated ion-channel transmembrane domain-containing protein</fullName>
    </recommendedName>
</protein>
<evidence type="ECO:0000313" key="3">
    <source>
        <dbReference type="EMBL" id="CAL4091317.1"/>
    </source>
</evidence>
<proteinExistence type="predicted"/>
<accession>A0AAV2QLW2</accession>
<evidence type="ECO:0000256" key="1">
    <source>
        <dbReference type="SAM" id="Phobius"/>
    </source>
</evidence>
<dbReference type="Pfam" id="PF02932">
    <property type="entry name" value="Neur_chan_memb"/>
    <property type="match status" value="1"/>
</dbReference>
<dbReference type="InterPro" id="IPR036719">
    <property type="entry name" value="Neuro-gated_channel_TM_sf"/>
</dbReference>